<accession>A0A1S6IR84</accession>
<dbReference type="Gene3D" id="2.30.110.10">
    <property type="entry name" value="Electron Transport, Fmn-binding Protein, Chain A"/>
    <property type="match status" value="1"/>
</dbReference>
<keyword evidence="3" id="KW-1185">Reference proteome</keyword>
<dbReference type="OrthoDB" id="2220294at2"/>
<dbReference type="STRING" id="708126.BW727_101700"/>
<reference evidence="2 3" key="1">
    <citation type="journal article" date="2014" name="Int. J. Syst. Evol. Microbiol.">
        <title>Jeotgalibaca dankookensis gen. nov., sp. nov., a member of the family Carnobacteriaceae, isolated from seujeot (Korean traditional food).</title>
        <authorList>
            <person name="Lee D.G."/>
            <person name="Trujillo M.E."/>
            <person name="Kang H."/>
            <person name="Ahn T.Y."/>
        </authorList>
    </citation>
    <scope>NUCLEOTIDE SEQUENCE [LARGE SCALE GENOMIC DNA]</scope>
    <source>
        <strain evidence="2 3">EX-07</strain>
    </source>
</reference>
<name>A0A1S6IR84_9LACT</name>
<evidence type="ECO:0000313" key="3">
    <source>
        <dbReference type="Proteomes" id="UP000188993"/>
    </source>
</evidence>
<dbReference type="EMBL" id="CP019728">
    <property type="protein sequence ID" value="AQS54065.1"/>
    <property type="molecule type" value="Genomic_DNA"/>
</dbReference>
<dbReference type="AlphaFoldDB" id="A0A1S6IR84"/>
<dbReference type="KEGG" id="jda:BW727_101700"/>
<evidence type="ECO:0000259" key="1">
    <source>
        <dbReference type="Pfam" id="PF01243"/>
    </source>
</evidence>
<dbReference type="SUPFAM" id="SSF50475">
    <property type="entry name" value="FMN-binding split barrel"/>
    <property type="match status" value="1"/>
</dbReference>
<evidence type="ECO:0000313" key="2">
    <source>
        <dbReference type="EMBL" id="AQS54065.1"/>
    </source>
</evidence>
<dbReference type="InterPro" id="IPR012349">
    <property type="entry name" value="Split_barrel_FMN-bd"/>
</dbReference>
<keyword evidence="2" id="KW-0560">Oxidoreductase</keyword>
<dbReference type="GO" id="GO:0004733">
    <property type="term" value="F:pyridoxamine phosphate oxidase activity"/>
    <property type="evidence" value="ECO:0007669"/>
    <property type="project" value="UniProtKB-EC"/>
</dbReference>
<organism evidence="2 3">
    <name type="scientific">Jeotgalibaca dankookensis</name>
    <dbReference type="NCBI Taxonomy" id="708126"/>
    <lineage>
        <taxon>Bacteria</taxon>
        <taxon>Bacillati</taxon>
        <taxon>Bacillota</taxon>
        <taxon>Bacilli</taxon>
        <taxon>Lactobacillales</taxon>
        <taxon>Carnobacteriaceae</taxon>
        <taxon>Jeotgalibaca</taxon>
    </lineage>
</organism>
<protein>
    <submittedName>
        <fullName evidence="2">Pyridoxine/pyridoxamine 5'-phosphate oxidase</fullName>
        <ecNumber evidence="2">1.4.3.5</ecNumber>
    </submittedName>
</protein>
<sequence>MELEDIMGVLQEKMKVAVFATVDQDNQPHARHAHIGVANSNGVFFMTSPKTNFYQQLTHNPNVAITAMSEDGYLIQVIRIEGKVREVGKELLKEMLADNPYVKHVYPEDSDRQKAQVFQLYEGEGFYHSMTQGHRYTFKINAE</sequence>
<dbReference type="Proteomes" id="UP000188993">
    <property type="component" value="Chromosome"/>
</dbReference>
<dbReference type="RefSeq" id="WP_062471616.1">
    <property type="nucleotide sequence ID" value="NZ_BBYN01000030.1"/>
</dbReference>
<dbReference type="EC" id="1.4.3.5" evidence="2"/>
<gene>
    <name evidence="2" type="primary">pdxH</name>
    <name evidence="2" type="ORF">BW727_101700</name>
</gene>
<dbReference type="Pfam" id="PF01243">
    <property type="entry name" value="PNPOx_N"/>
    <property type="match status" value="1"/>
</dbReference>
<dbReference type="InterPro" id="IPR011576">
    <property type="entry name" value="Pyridox_Oxase_N"/>
</dbReference>
<proteinExistence type="predicted"/>
<feature type="domain" description="Pyridoxamine 5'-phosphate oxidase N-terminal" evidence="1">
    <location>
        <begin position="13"/>
        <end position="118"/>
    </location>
</feature>